<organism evidence="3 4">
    <name type="scientific">Calidris pygmaea</name>
    <name type="common">Spoon-billed sandpiper</name>
    <dbReference type="NCBI Taxonomy" id="425635"/>
    <lineage>
        <taxon>Eukaryota</taxon>
        <taxon>Metazoa</taxon>
        <taxon>Chordata</taxon>
        <taxon>Craniata</taxon>
        <taxon>Vertebrata</taxon>
        <taxon>Euteleostomi</taxon>
        <taxon>Archelosauria</taxon>
        <taxon>Archosauria</taxon>
        <taxon>Dinosauria</taxon>
        <taxon>Saurischia</taxon>
        <taxon>Theropoda</taxon>
        <taxon>Coelurosauria</taxon>
        <taxon>Aves</taxon>
        <taxon>Neognathae</taxon>
        <taxon>Neoaves</taxon>
        <taxon>Charadriiformes</taxon>
        <taxon>Scolopacidae</taxon>
        <taxon>Calidris</taxon>
    </lineage>
</organism>
<feature type="compositionally biased region" description="Low complexity" evidence="1">
    <location>
        <begin position="291"/>
        <end position="301"/>
    </location>
</feature>
<accession>A0A8C3KNF4</accession>
<proteinExistence type="predicted"/>
<name>A0A8C3KNF4_9CHAR</name>
<evidence type="ECO:0000313" key="4">
    <source>
        <dbReference type="Proteomes" id="UP000694419"/>
    </source>
</evidence>
<dbReference type="Pfam" id="PF14914">
    <property type="entry name" value="LRRC37AB_C"/>
    <property type="match status" value="1"/>
</dbReference>
<evidence type="ECO:0000259" key="2">
    <source>
        <dbReference type="Pfam" id="PF14914"/>
    </source>
</evidence>
<dbReference type="Ensembl" id="ENSCPGT00000028377.1">
    <property type="protein sequence ID" value="ENSCPGP00000025960.1"/>
    <property type="gene ID" value="ENSCPGG00000017916.1"/>
</dbReference>
<protein>
    <recommendedName>
        <fullName evidence="2">LRRC37A/B like protein 1 C-terminal domain-containing protein</fullName>
    </recommendedName>
</protein>
<reference evidence="3" key="1">
    <citation type="submission" date="2025-08" db="UniProtKB">
        <authorList>
            <consortium name="Ensembl"/>
        </authorList>
    </citation>
    <scope>IDENTIFICATION</scope>
</reference>
<feature type="region of interest" description="Disordered" evidence="1">
    <location>
        <begin position="33"/>
        <end position="57"/>
    </location>
</feature>
<evidence type="ECO:0000313" key="3">
    <source>
        <dbReference type="Ensembl" id="ENSCPGP00000025960.1"/>
    </source>
</evidence>
<dbReference type="InterPro" id="IPR015753">
    <property type="entry name" value="LRRC37"/>
</dbReference>
<feature type="region of interest" description="Disordered" evidence="1">
    <location>
        <begin position="278"/>
        <end position="306"/>
    </location>
</feature>
<dbReference type="PANTHER" id="PTHR23045">
    <property type="entry name" value="LEUCINE-RICH REPEAT-CONTAINING PROTEIN 37A"/>
    <property type="match status" value="1"/>
</dbReference>
<feature type="domain" description="LRRC37A/B like protein 1 C-terminal" evidence="2">
    <location>
        <begin position="308"/>
        <end position="397"/>
    </location>
</feature>
<feature type="compositionally biased region" description="Basic and acidic residues" evidence="1">
    <location>
        <begin position="281"/>
        <end position="290"/>
    </location>
</feature>
<evidence type="ECO:0000256" key="1">
    <source>
        <dbReference type="SAM" id="MobiDB-lite"/>
    </source>
</evidence>
<feature type="compositionally biased region" description="Polar residues" evidence="1">
    <location>
        <begin position="35"/>
        <end position="47"/>
    </location>
</feature>
<dbReference type="PANTHER" id="PTHR23045:SF9">
    <property type="entry name" value="LEUCINE RICH REPEAT CONTAINING 37A-RELATED"/>
    <property type="match status" value="1"/>
</dbReference>
<sequence>MMSNLSPKETLLGDHEIVTLRISLSLASTDSDLSNANDHNSRTNSHPPQHLSRQEGKTSKELRLMLHRIQHTHLTSEIEISKLYFLENLLMAELKKLHKAKIIVTVKNTVSPLPVPAAHVQEVRGIPAVKGETARGWVRKQRDVGLNPAALNPYEAAGRLNPNDNPSVFRQHKISTPPSKNALSLSPAEAPHLSRSFEIYSDTMEQTEKTPGMEDVEKVEDAEEALPPRQDKQRLNTNQHFLYNPLINSPLTASTMLEGTAEEEDPSLRGYFPAVPQTTETHWKQQKEESSFLNNSGSSDSPDNELVQGDLFETEVNRHLRFLVPNKAVRAFIARVARALKMDCHHSKLQVFCAKMISKTGMLIKMLSERQNDQVASALREQCPPEEQNVSNSTTLAKETGVKVKEEVGEILGTAGCVRLDNGEWKEQPFLPS</sequence>
<dbReference type="Proteomes" id="UP000694419">
    <property type="component" value="Unplaced"/>
</dbReference>
<dbReference type="AlphaFoldDB" id="A0A8C3KNF4"/>
<dbReference type="InterPro" id="IPR029423">
    <property type="entry name" value="LRRC37AB_C"/>
</dbReference>
<keyword evidence="4" id="KW-1185">Reference proteome</keyword>
<reference evidence="3" key="2">
    <citation type="submission" date="2025-09" db="UniProtKB">
        <authorList>
            <consortium name="Ensembl"/>
        </authorList>
    </citation>
    <scope>IDENTIFICATION</scope>
</reference>